<evidence type="ECO:0000313" key="3">
    <source>
        <dbReference type="Proteomes" id="UP000225277"/>
    </source>
</evidence>
<accession>A0A2D3UTZ0</accession>
<dbReference type="EMBL" id="FJUY01000010">
    <property type="protein sequence ID" value="CZT21042.1"/>
    <property type="molecule type" value="Genomic_DNA"/>
</dbReference>
<dbReference type="AlphaFoldDB" id="A0A2D3UTZ0"/>
<feature type="compositionally biased region" description="Basic and acidic residues" evidence="1">
    <location>
        <begin position="8"/>
        <end position="23"/>
    </location>
</feature>
<keyword evidence="3" id="KW-1185">Reference proteome</keyword>
<feature type="region of interest" description="Disordered" evidence="1">
    <location>
        <begin position="1"/>
        <end position="47"/>
    </location>
</feature>
<organism evidence="2 3">
    <name type="scientific">Ramularia collo-cygni</name>
    <dbReference type="NCBI Taxonomy" id="112498"/>
    <lineage>
        <taxon>Eukaryota</taxon>
        <taxon>Fungi</taxon>
        <taxon>Dikarya</taxon>
        <taxon>Ascomycota</taxon>
        <taxon>Pezizomycotina</taxon>
        <taxon>Dothideomycetes</taxon>
        <taxon>Dothideomycetidae</taxon>
        <taxon>Mycosphaerellales</taxon>
        <taxon>Mycosphaerellaceae</taxon>
        <taxon>Ramularia</taxon>
    </lineage>
</organism>
<protein>
    <submittedName>
        <fullName evidence="2">Uncharacterized protein</fullName>
    </submittedName>
</protein>
<dbReference type="Proteomes" id="UP000225277">
    <property type="component" value="Unassembled WGS sequence"/>
</dbReference>
<dbReference type="RefSeq" id="XP_023627931.1">
    <property type="nucleotide sequence ID" value="XM_023772163.1"/>
</dbReference>
<evidence type="ECO:0000256" key="1">
    <source>
        <dbReference type="SAM" id="MobiDB-lite"/>
    </source>
</evidence>
<sequence length="206" mass="23317">MMTGAKRKASEFRDEQEDSERPSLPKRRTCPHGIPHPRENQNNDEDIDDIGFLPTVPMNTKCSPGVEDFQTKLTGFCERYGSTFGPAYIAELRQSHSEVISNTDSRTVMKAGQRFLEALNQYTQDLQQAAIQQIQLRAQMIRIGVGKETTTAMDVFLSQMDRRIVEISAESSVLWQEFSLLESPPEKRFDAASLQQSLFPPEIAAF</sequence>
<dbReference type="GeneID" id="35602028"/>
<proteinExistence type="predicted"/>
<name>A0A2D3UTZ0_9PEZI</name>
<gene>
    <name evidence="2" type="ORF">RCC_06903</name>
</gene>
<reference evidence="2 3" key="1">
    <citation type="submission" date="2016-03" db="EMBL/GenBank/DDBJ databases">
        <authorList>
            <person name="Ploux O."/>
        </authorList>
    </citation>
    <scope>NUCLEOTIDE SEQUENCE [LARGE SCALE GENOMIC DNA]</scope>
    <source>
        <strain evidence="2 3">URUG2</strain>
    </source>
</reference>
<evidence type="ECO:0000313" key="2">
    <source>
        <dbReference type="EMBL" id="CZT21042.1"/>
    </source>
</evidence>